<gene>
    <name evidence="10" type="ORF">EJ571_00775</name>
</gene>
<keyword evidence="5" id="KW-0560">Oxidoreductase</keyword>
<dbReference type="InterPro" id="IPR039261">
    <property type="entry name" value="FNR_nucleotide-bd"/>
</dbReference>
<dbReference type="PROSITE" id="PS51085">
    <property type="entry name" value="2FE2S_FER_2"/>
    <property type="match status" value="1"/>
</dbReference>
<keyword evidence="4" id="KW-0479">Metal-binding</keyword>
<sequence>MNQSETSVVIAAKTRLTESIWRFELIPEGLQALPPFTAGAHITVRTPNGSVRSYSLTDPPGCHNRYAITVYRDTTGRGGSVDLIDQTKRGDRLVISPPRNTFQLAPSRAYLFIAGGIGITAIRSMALEVARTTDASGLLIYLTKSRANSAYLDDMLKLSPGMEVLLHHSTSAGRLDLWPYLSQPDETHLYCCGPTPLMDEVRALTMHWRPSRVHFENFQGVNALGMACSPFSVRWQSTDQTIDVSPAQTLLDALRSAGISVASSCESGTCGTCKLRLVSGRVDHRDAYLEDAERDSYLMPCVSRADSETLVVAPL</sequence>
<dbReference type="Gene3D" id="3.40.50.80">
    <property type="entry name" value="Nucleotide-binding domain of ferredoxin-NADP reductase (FNR) module"/>
    <property type="match status" value="1"/>
</dbReference>
<dbReference type="InterPro" id="IPR017938">
    <property type="entry name" value="Riboflavin_synthase-like_b-brl"/>
</dbReference>
<organism evidence="10 11">
    <name type="scientific">Mycobacteroides franklinii</name>
    <dbReference type="NCBI Taxonomy" id="948102"/>
    <lineage>
        <taxon>Bacteria</taxon>
        <taxon>Bacillati</taxon>
        <taxon>Actinomycetota</taxon>
        <taxon>Actinomycetes</taxon>
        <taxon>Mycobacteriales</taxon>
        <taxon>Mycobacteriaceae</taxon>
        <taxon>Mycobacteroides</taxon>
    </lineage>
</organism>
<dbReference type="AlphaFoldDB" id="A0A4R5PGP1"/>
<dbReference type="InterPro" id="IPR036010">
    <property type="entry name" value="2Fe-2S_ferredoxin-like_sf"/>
</dbReference>
<name>A0A4R5PGP1_9MYCO</name>
<keyword evidence="3" id="KW-0001">2Fe-2S</keyword>
<evidence type="ECO:0000256" key="1">
    <source>
        <dbReference type="ARBA" id="ARBA00001974"/>
    </source>
</evidence>
<dbReference type="GO" id="GO:0051537">
    <property type="term" value="F:2 iron, 2 sulfur cluster binding"/>
    <property type="evidence" value="ECO:0007669"/>
    <property type="project" value="UniProtKB-KW"/>
</dbReference>
<evidence type="ECO:0000259" key="9">
    <source>
        <dbReference type="PROSITE" id="PS51384"/>
    </source>
</evidence>
<dbReference type="Gene3D" id="3.10.20.30">
    <property type="match status" value="1"/>
</dbReference>
<keyword evidence="7" id="KW-0411">Iron-sulfur</keyword>
<dbReference type="PANTHER" id="PTHR47354:SF1">
    <property type="entry name" value="CARNITINE MONOOXYGENASE REDUCTASE SUBUNIT"/>
    <property type="match status" value="1"/>
</dbReference>
<evidence type="ECO:0000256" key="3">
    <source>
        <dbReference type="ARBA" id="ARBA00022714"/>
    </source>
</evidence>
<dbReference type="Proteomes" id="UP000295627">
    <property type="component" value="Unassembled WGS sequence"/>
</dbReference>
<evidence type="ECO:0000313" key="10">
    <source>
        <dbReference type="EMBL" id="TDH25872.1"/>
    </source>
</evidence>
<reference evidence="10 11" key="1">
    <citation type="journal article" date="2019" name="Sci. Rep.">
        <title>Extended insight into the Mycobacterium chelonae-abscessus complex through whole genome sequencing of Mycobacterium salmoniphilum outbreak and Mycobacterium salmoniphilum-like strains.</title>
        <authorList>
            <person name="Behra P.R.K."/>
            <person name="Das S."/>
            <person name="Pettersson B.M.F."/>
            <person name="Shirreff L."/>
            <person name="DuCote T."/>
            <person name="Jacobsson K.G."/>
            <person name="Ennis D.G."/>
            <person name="Kirsebom L.A."/>
        </authorList>
    </citation>
    <scope>NUCLEOTIDE SEQUENCE [LARGE SCALE GENOMIC DNA]</scope>
    <source>
        <strain evidence="10 11">DSM 45524</strain>
    </source>
</reference>
<evidence type="ECO:0000256" key="4">
    <source>
        <dbReference type="ARBA" id="ARBA00022723"/>
    </source>
</evidence>
<dbReference type="PRINTS" id="PR00409">
    <property type="entry name" value="PHDIOXRDTASE"/>
</dbReference>
<evidence type="ECO:0000256" key="5">
    <source>
        <dbReference type="ARBA" id="ARBA00023002"/>
    </source>
</evidence>
<dbReference type="GO" id="GO:0016491">
    <property type="term" value="F:oxidoreductase activity"/>
    <property type="evidence" value="ECO:0007669"/>
    <property type="project" value="UniProtKB-KW"/>
</dbReference>
<evidence type="ECO:0000313" key="11">
    <source>
        <dbReference type="Proteomes" id="UP000295627"/>
    </source>
</evidence>
<proteinExistence type="predicted"/>
<dbReference type="InterPro" id="IPR017927">
    <property type="entry name" value="FAD-bd_FR_type"/>
</dbReference>
<dbReference type="CDD" id="cd06185">
    <property type="entry name" value="PDR_like"/>
    <property type="match status" value="1"/>
</dbReference>
<evidence type="ECO:0000256" key="6">
    <source>
        <dbReference type="ARBA" id="ARBA00023004"/>
    </source>
</evidence>
<dbReference type="InterPro" id="IPR012675">
    <property type="entry name" value="Beta-grasp_dom_sf"/>
</dbReference>
<keyword evidence="2" id="KW-0285">Flavoprotein</keyword>
<dbReference type="InterPro" id="IPR006058">
    <property type="entry name" value="2Fe2S_fd_BS"/>
</dbReference>
<dbReference type="GO" id="GO:0046872">
    <property type="term" value="F:metal ion binding"/>
    <property type="evidence" value="ECO:0007669"/>
    <property type="project" value="UniProtKB-KW"/>
</dbReference>
<feature type="domain" description="FAD-binding FR-type" evidence="9">
    <location>
        <begin position="3"/>
        <end position="105"/>
    </location>
</feature>
<dbReference type="SUPFAM" id="SSF54292">
    <property type="entry name" value="2Fe-2S ferredoxin-like"/>
    <property type="match status" value="1"/>
</dbReference>
<protein>
    <submittedName>
        <fullName evidence="10">Oxidoreductase</fullName>
    </submittedName>
</protein>
<dbReference type="InterPro" id="IPR050415">
    <property type="entry name" value="MRET"/>
</dbReference>
<dbReference type="PROSITE" id="PS00197">
    <property type="entry name" value="2FE2S_FER_1"/>
    <property type="match status" value="1"/>
</dbReference>
<dbReference type="EMBL" id="RXLR01000005">
    <property type="protein sequence ID" value="TDH25872.1"/>
    <property type="molecule type" value="Genomic_DNA"/>
</dbReference>
<comment type="cofactor">
    <cofactor evidence="1">
        <name>FAD</name>
        <dbReference type="ChEBI" id="CHEBI:57692"/>
    </cofactor>
</comment>
<dbReference type="Pfam" id="PF00111">
    <property type="entry name" value="Fer2"/>
    <property type="match status" value="1"/>
</dbReference>
<evidence type="ECO:0000256" key="7">
    <source>
        <dbReference type="ARBA" id="ARBA00023014"/>
    </source>
</evidence>
<comment type="caution">
    <text evidence="10">The sequence shown here is derived from an EMBL/GenBank/DDBJ whole genome shotgun (WGS) entry which is preliminary data.</text>
</comment>
<dbReference type="PANTHER" id="PTHR47354">
    <property type="entry name" value="NADH OXIDOREDUCTASE HCR"/>
    <property type="match status" value="1"/>
</dbReference>
<accession>A0A4R5PGP1</accession>
<dbReference type="InterPro" id="IPR001041">
    <property type="entry name" value="2Fe-2S_ferredoxin-type"/>
</dbReference>
<dbReference type="RefSeq" id="WP_078280935.1">
    <property type="nucleotide sequence ID" value="NZ_MAEP01000004.1"/>
</dbReference>
<dbReference type="CDD" id="cd00207">
    <property type="entry name" value="fer2"/>
    <property type="match status" value="1"/>
</dbReference>
<dbReference type="SUPFAM" id="SSF52343">
    <property type="entry name" value="Ferredoxin reductase-like, C-terminal NADP-linked domain"/>
    <property type="match status" value="1"/>
</dbReference>
<evidence type="ECO:0000259" key="8">
    <source>
        <dbReference type="PROSITE" id="PS51085"/>
    </source>
</evidence>
<feature type="domain" description="2Fe-2S ferredoxin-type" evidence="8">
    <location>
        <begin position="231"/>
        <end position="315"/>
    </location>
</feature>
<dbReference type="PROSITE" id="PS51384">
    <property type="entry name" value="FAD_FR"/>
    <property type="match status" value="1"/>
</dbReference>
<dbReference type="Gene3D" id="2.40.30.10">
    <property type="entry name" value="Translation factors"/>
    <property type="match status" value="1"/>
</dbReference>
<dbReference type="SUPFAM" id="SSF63380">
    <property type="entry name" value="Riboflavin synthase domain-like"/>
    <property type="match status" value="1"/>
</dbReference>
<evidence type="ECO:0000256" key="2">
    <source>
        <dbReference type="ARBA" id="ARBA00022630"/>
    </source>
</evidence>
<keyword evidence="6" id="KW-0408">Iron</keyword>